<name>A0A2S2QRM4_9HEMI</name>
<evidence type="ECO:0000313" key="1">
    <source>
        <dbReference type="EMBL" id="MBY80407.1"/>
    </source>
</evidence>
<reference evidence="1" key="1">
    <citation type="submission" date="2018-04" db="EMBL/GenBank/DDBJ databases">
        <title>Transcriptome assembly of Sipha flava.</title>
        <authorList>
            <person name="Scully E.D."/>
            <person name="Geib S.M."/>
            <person name="Palmer N.A."/>
            <person name="Koch K."/>
            <person name="Bradshaw J."/>
            <person name="Heng-Moss T."/>
            <person name="Sarath G."/>
        </authorList>
    </citation>
    <scope>NUCLEOTIDE SEQUENCE</scope>
</reference>
<protein>
    <submittedName>
        <fullName evidence="1">Uncharacterized protein</fullName>
    </submittedName>
</protein>
<organism evidence="1">
    <name type="scientific">Sipha flava</name>
    <name type="common">yellow sugarcane aphid</name>
    <dbReference type="NCBI Taxonomy" id="143950"/>
    <lineage>
        <taxon>Eukaryota</taxon>
        <taxon>Metazoa</taxon>
        <taxon>Ecdysozoa</taxon>
        <taxon>Arthropoda</taxon>
        <taxon>Hexapoda</taxon>
        <taxon>Insecta</taxon>
        <taxon>Pterygota</taxon>
        <taxon>Neoptera</taxon>
        <taxon>Paraneoptera</taxon>
        <taxon>Hemiptera</taxon>
        <taxon>Sternorrhyncha</taxon>
        <taxon>Aphidomorpha</taxon>
        <taxon>Aphidoidea</taxon>
        <taxon>Aphididae</taxon>
        <taxon>Sipha</taxon>
    </lineage>
</organism>
<proteinExistence type="predicted"/>
<sequence length="108" mass="12239">MVDCGTTVINTIYITGAPIFLQYRDQKVDVGGRSVNKRLALTLRFFASVPILNFGIVNINYNPRRLPCTDQYFYHQINRNQTGIGKHGFDKMFCRSNASPPALRPVTD</sequence>
<dbReference type="AlphaFoldDB" id="A0A2S2QRM4"/>
<gene>
    <name evidence="1" type="ORF">g.41119</name>
</gene>
<dbReference type="EMBL" id="GGMS01011204">
    <property type="protein sequence ID" value="MBY80407.1"/>
    <property type="molecule type" value="Transcribed_RNA"/>
</dbReference>
<accession>A0A2S2QRM4</accession>